<evidence type="ECO:0000313" key="1">
    <source>
        <dbReference type="EMBL" id="KAG9351316.1"/>
    </source>
</evidence>
<dbReference type="Proteomes" id="UP000824540">
    <property type="component" value="Unassembled WGS sequence"/>
</dbReference>
<accession>A0A8T2PHW2</accession>
<name>A0A8T2PHW2_9TELE</name>
<organism evidence="1 2">
    <name type="scientific">Albula glossodonta</name>
    <name type="common">roundjaw bonefish</name>
    <dbReference type="NCBI Taxonomy" id="121402"/>
    <lineage>
        <taxon>Eukaryota</taxon>
        <taxon>Metazoa</taxon>
        <taxon>Chordata</taxon>
        <taxon>Craniata</taxon>
        <taxon>Vertebrata</taxon>
        <taxon>Euteleostomi</taxon>
        <taxon>Actinopterygii</taxon>
        <taxon>Neopterygii</taxon>
        <taxon>Teleostei</taxon>
        <taxon>Albuliformes</taxon>
        <taxon>Albulidae</taxon>
        <taxon>Albula</taxon>
    </lineage>
</organism>
<protein>
    <submittedName>
        <fullName evidence="1">Uncharacterized protein</fullName>
    </submittedName>
</protein>
<sequence length="85" mass="9300">MKAFVISPTRKQKLALAENGLGIPKDYTLKYAKMDVVLRLGRLHLTFQRGGVDPMYGKVLADFGDLGVKQESTVGNGLSGRDPHL</sequence>
<evidence type="ECO:0000313" key="2">
    <source>
        <dbReference type="Proteomes" id="UP000824540"/>
    </source>
</evidence>
<gene>
    <name evidence="1" type="ORF">JZ751_022562</name>
</gene>
<proteinExistence type="predicted"/>
<dbReference type="AlphaFoldDB" id="A0A8T2PHW2"/>
<reference evidence="1" key="1">
    <citation type="thesis" date="2021" institute="BYU ScholarsArchive" country="Provo, UT, USA">
        <title>Applications of and Algorithms for Genome Assembly and Genomic Analyses with an Emphasis on Marine Teleosts.</title>
        <authorList>
            <person name="Pickett B.D."/>
        </authorList>
    </citation>
    <scope>NUCLEOTIDE SEQUENCE</scope>
    <source>
        <strain evidence="1">HI-2016</strain>
    </source>
</reference>
<comment type="caution">
    <text evidence="1">The sequence shown here is derived from an EMBL/GenBank/DDBJ whole genome shotgun (WGS) entry which is preliminary data.</text>
</comment>
<keyword evidence="2" id="KW-1185">Reference proteome</keyword>
<dbReference type="EMBL" id="JAFBMS010000006">
    <property type="protein sequence ID" value="KAG9351316.1"/>
    <property type="molecule type" value="Genomic_DNA"/>
</dbReference>